<accession>A0A9D1KTC0</accession>
<evidence type="ECO:0008006" key="3">
    <source>
        <dbReference type="Google" id="ProtNLM"/>
    </source>
</evidence>
<organism evidence="1 2">
    <name type="scientific">Candidatus Merdimorpha stercoravium</name>
    <dbReference type="NCBI Taxonomy" id="2840863"/>
    <lineage>
        <taxon>Bacteria</taxon>
        <taxon>Pseudomonadati</taxon>
        <taxon>Bacteroidota</taxon>
        <taxon>Flavobacteriia</taxon>
        <taxon>Flavobacteriales</taxon>
        <taxon>Candidatus Merdimorpha</taxon>
    </lineage>
</organism>
<reference evidence="1" key="1">
    <citation type="submission" date="2020-10" db="EMBL/GenBank/DDBJ databases">
        <authorList>
            <person name="Gilroy R."/>
        </authorList>
    </citation>
    <scope>NUCLEOTIDE SEQUENCE</scope>
    <source>
        <strain evidence="1">1383</strain>
    </source>
</reference>
<dbReference type="EMBL" id="DVLY01000074">
    <property type="protein sequence ID" value="HIT97817.1"/>
    <property type="molecule type" value="Genomic_DNA"/>
</dbReference>
<comment type="caution">
    <text evidence="1">The sequence shown here is derived from an EMBL/GenBank/DDBJ whole genome shotgun (WGS) entry which is preliminary data.</text>
</comment>
<name>A0A9D1KTC0_9FLAO</name>
<evidence type="ECO:0000313" key="1">
    <source>
        <dbReference type="EMBL" id="HIT97817.1"/>
    </source>
</evidence>
<dbReference type="Proteomes" id="UP000824161">
    <property type="component" value="Unassembled WGS sequence"/>
</dbReference>
<sequence length="244" mass="27420">MSKRTVYLIFSLAVAAFVVFAVLMEHAGSGPARVRVESKQESGYGFVDREAVRKYVEEKLEGVPSDSVPGKLLPLEQHIARSPYVERAMVYRRPSGEVRVDLWEEQPSFRLVTDTGNYYVSRKDRLMPVRAGVGVDVPLVSGQVDREAFSKVREVIARVEQGDFFSAQTVGIRVSRRQKSGKAVYDFALDTRVGLQVVLGEADELDLKFENFGIIYAYLYSAGKTDAYKVVNLEFGNYVICKKK</sequence>
<proteinExistence type="predicted"/>
<evidence type="ECO:0000313" key="2">
    <source>
        <dbReference type="Proteomes" id="UP000824161"/>
    </source>
</evidence>
<gene>
    <name evidence="1" type="ORF">IAC44_03165</name>
</gene>
<dbReference type="AlphaFoldDB" id="A0A9D1KTC0"/>
<reference evidence="1" key="2">
    <citation type="journal article" date="2021" name="PeerJ">
        <title>Extensive microbial diversity within the chicken gut microbiome revealed by metagenomics and culture.</title>
        <authorList>
            <person name="Gilroy R."/>
            <person name="Ravi A."/>
            <person name="Getino M."/>
            <person name="Pursley I."/>
            <person name="Horton D.L."/>
            <person name="Alikhan N.F."/>
            <person name="Baker D."/>
            <person name="Gharbi K."/>
            <person name="Hall N."/>
            <person name="Watson M."/>
            <person name="Adriaenssens E.M."/>
            <person name="Foster-Nyarko E."/>
            <person name="Jarju S."/>
            <person name="Secka A."/>
            <person name="Antonio M."/>
            <person name="Oren A."/>
            <person name="Chaudhuri R.R."/>
            <person name="La Ragione R."/>
            <person name="Hildebrand F."/>
            <person name="Pallen M.J."/>
        </authorList>
    </citation>
    <scope>NUCLEOTIDE SEQUENCE</scope>
    <source>
        <strain evidence="1">1383</strain>
    </source>
</reference>
<protein>
    <recommendedName>
        <fullName evidence="3">Cell division protein FtsQ</fullName>
    </recommendedName>
</protein>